<dbReference type="STRING" id="39946.B8B3G2"/>
<evidence type="ECO:0000313" key="4">
    <source>
        <dbReference type="EMBL" id="EEC80119.1"/>
    </source>
</evidence>
<feature type="domain" description="Transposase (putative) gypsy type" evidence="3">
    <location>
        <begin position="95"/>
        <end position="157"/>
    </location>
</feature>
<accession>B8B3G2</accession>
<proteinExistence type="predicted"/>
<evidence type="ECO:0000256" key="2">
    <source>
        <dbReference type="SAM" id="MobiDB-lite"/>
    </source>
</evidence>
<reference evidence="4 5" key="1">
    <citation type="journal article" date="2005" name="PLoS Biol.">
        <title>The genomes of Oryza sativa: a history of duplications.</title>
        <authorList>
            <person name="Yu J."/>
            <person name="Wang J."/>
            <person name="Lin W."/>
            <person name="Li S."/>
            <person name="Li H."/>
            <person name="Zhou J."/>
            <person name="Ni P."/>
            <person name="Dong W."/>
            <person name="Hu S."/>
            <person name="Zeng C."/>
            <person name="Zhang J."/>
            <person name="Zhang Y."/>
            <person name="Li R."/>
            <person name="Xu Z."/>
            <person name="Li S."/>
            <person name="Li X."/>
            <person name="Zheng H."/>
            <person name="Cong L."/>
            <person name="Lin L."/>
            <person name="Yin J."/>
            <person name="Geng J."/>
            <person name="Li G."/>
            <person name="Shi J."/>
            <person name="Liu J."/>
            <person name="Lv H."/>
            <person name="Li J."/>
            <person name="Wang J."/>
            <person name="Deng Y."/>
            <person name="Ran L."/>
            <person name="Shi X."/>
            <person name="Wang X."/>
            <person name="Wu Q."/>
            <person name="Li C."/>
            <person name="Ren X."/>
            <person name="Wang J."/>
            <person name="Wang X."/>
            <person name="Li D."/>
            <person name="Liu D."/>
            <person name="Zhang X."/>
            <person name="Ji Z."/>
            <person name="Zhao W."/>
            <person name="Sun Y."/>
            <person name="Zhang Z."/>
            <person name="Bao J."/>
            <person name="Han Y."/>
            <person name="Dong L."/>
            <person name="Ji J."/>
            <person name="Chen P."/>
            <person name="Wu S."/>
            <person name="Liu J."/>
            <person name="Xiao Y."/>
            <person name="Bu D."/>
            <person name="Tan J."/>
            <person name="Yang L."/>
            <person name="Ye C."/>
            <person name="Zhang J."/>
            <person name="Xu J."/>
            <person name="Zhou Y."/>
            <person name="Yu Y."/>
            <person name="Zhang B."/>
            <person name="Zhuang S."/>
            <person name="Wei H."/>
            <person name="Liu B."/>
            <person name="Lei M."/>
            <person name="Yu H."/>
            <person name="Li Y."/>
            <person name="Xu H."/>
            <person name="Wei S."/>
            <person name="He X."/>
            <person name="Fang L."/>
            <person name="Zhang Z."/>
            <person name="Zhang Y."/>
            <person name="Huang X."/>
            <person name="Su Z."/>
            <person name="Tong W."/>
            <person name="Li J."/>
            <person name="Tong Z."/>
            <person name="Li S."/>
            <person name="Ye J."/>
            <person name="Wang L."/>
            <person name="Fang L."/>
            <person name="Lei T."/>
            <person name="Chen C."/>
            <person name="Chen H."/>
            <person name="Xu Z."/>
            <person name="Li H."/>
            <person name="Huang H."/>
            <person name="Zhang F."/>
            <person name="Xu H."/>
            <person name="Li N."/>
            <person name="Zhao C."/>
            <person name="Li S."/>
            <person name="Dong L."/>
            <person name="Huang Y."/>
            <person name="Li L."/>
            <person name="Xi Y."/>
            <person name="Qi Q."/>
            <person name="Li W."/>
            <person name="Zhang B."/>
            <person name="Hu W."/>
            <person name="Zhang Y."/>
            <person name="Tian X."/>
            <person name="Jiao Y."/>
            <person name="Liang X."/>
            <person name="Jin J."/>
            <person name="Gao L."/>
            <person name="Zheng W."/>
            <person name="Hao B."/>
            <person name="Liu S."/>
            <person name="Wang W."/>
            <person name="Yuan L."/>
            <person name="Cao M."/>
            <person name="McDermott J."/>
            <person name="Samudrala R."/>
            <person name="Wang J."/>
            <person name="Wong G.K."/>
            <person name="Yang H."/>
        </authorList>
    </citation>
    <scope>NUCLEOTIDE SEQUENCE [LARGE SCALE GENOMIC DNA]</scope>
    <source>
        <strain evidence="5">cv. 93-11</strain>
    </source>
</reference>
<dbReference type="Pfam" id="PF04195">
    <property type="entry name" value="Transposase_28"/>
    <property type="match status" value="1"/>
</dbReference>
<dbReference type="PANTHER" id="PTHR31099:SF47">
    <property type="entry name" value="OS02G0307900 PROTEIN"/>
    <property type="match status" value="1"/>
</dbReference>
<dbReference type="AlphaFoldDB" id="B8B3G2"/>
<feature type="region of interest" description="Disordered" evidence="2">
    <location>
        <begin position="299"/>
        <end position="324"/>
    </location>
</feature>
<sequence length="569" mass="60528">MPSSPRSSSSWSPPAAARLGRARSPSTGGGGGRARALTVAEKTTSWLRTADALRDITGRCSIPRGFTALLAGDLPACAPPPPGAAFVYVAAMEEERLMRLPLQPFFAAVLAHFGLAPSQLTPNAWRLLAGFAALCRRAGVAPPPPPPLTVFRHFFTAIGCPPGAWYSFRARGSASTGSLFTRLSNVTMNPWWKEQFILVSSPAPWPCPVRWGKPRKHANFPPVLTTAEKDMATKLLLARGSSLIDLTTYNSIAAAKNIIAPPPPPRTLKSERAYASVNAMMREPRPHKAPMAAAAEEVDVKSEPDLDGPACAPSSSRKKKRKMVDDDAIAVEGPSGHGGGGGGWPALYPACLPPPGFKKLDDDDDGHEGGWKAARQLLQGAVTARRERAFAASKPADVVAASYVAMLQAANHVAFSLGYALELEEKARARERDAGAAEAATPREELAEVKDELAEMETAVEAMRAKLAKAKSAIAAAAASAAQPEPERIKSSWGPGGARSARRRGTNTAWREEASNEMPRALGGSEAFKLAADEVALYRPLPGRSELHILARDAMEFATSDAQQFRLCS</sequence>
<gene>
    <name evidence="4" type="ORF">OsI_21877</name>
</gene>
<dbReference type="HOGENOM" id="CLU_037684_0_0_1"/>
<protein>
    <recommendedName>
        <fullName evidence="3">Transposase (putative) gypsy type domain-containing protein</fullName>
    </recommendedName>
</protein>
<dbReference type="PANTHER" id="PTHR31099">
    <property type="entry name" value="OS06G0165300 PROTEIN"/>
    <property type="match status" value="1"/>
</dbReference>
<feature type="coiled-coil region" evidence="1">
    <location>
        <begin position="446"/>
        <end position="473"/>
    </location>
</feature>
<keyword evidence="1" id="KW-0175">Coiled coil</keyword>
<organism evidence="4 5">
    <name type="scientific">Oryza sativa subsp. indica</name>
    <name type="common">Rice</name>
    <dbReference type="NCBI Taxonomy" id="39946"/>
    <lineage>
        <taxon>Eukaryota</taxon>
        <taxon>Viridiplantae</taxon>
        <taxon>Streptophyta</taxon>
        <taxon>Embryophyta</taxon>
        <taxon>Tracheophyta</taxon>
        <taxon>Spermatophyta</taxon>
        <taxon>Magnoliopsida</taxon>
        <taxon>Liliopsida</taxon>
        <taxon>Poales</taxon>
        <taxon>Poaceae</taxon>
        <taxon>BOP clade</taxon>
        <taxon>Oryzoideae</taxon>
        <taxon>Oryzeae</taxon>
        <taxon>Oryzinae</taxon>
        <taxon>Oryza</taxon>
        <taxon>Oryza sativa</taxon>
    </lineage>
</organism>
<dbReference type="EMBL" id="CM000131">
    <property type="protein sequence ID" value="EEC80119.1"/>
    <property type="molecule type" value="Genomic_DNA"/>
</dbReference>
<keyword evidence="5" id="KW-1185">Reference proteome</keyword>
<name>B8B3G2_ORYSI</name>
<evidence type="ECO:0000259" key="3">
    <source>
        <dbReference type="Pfam" id="PF04195"/>
    </source>
</evidence>
<evidence type="ECO:0000313" key="5">
    <source>
        <dbReference type="Proteomes" id="UP000007015"/>
    </source>
</evidence>
<dbReference type="Proteomes" id="UP000007015">
    <property type="component" value="Chromosome 6"/>
</dbReference>
<feature type="region of interest" description="Disordered" evidence="2">
    <location>
        <begin position="1"/>
        <end position="35"/>
    </location>
</feature>
<dbReference type="OMA" id="RGYERGM"/>
<feature type="compositionally biased region" description="Low complexity" evidence="2">
    <location>
        <begin position="1"/>
        <end position="26"/>
    </location>
</feature>
<evidence type="ECO:0000256" key="1">
    <source>
        <dbReference type="SAM" id="Coils"/>
    </source>
</evidence>
<feature type="region of interest" description="Disordered" evidence="2">
    <location>
        <begin position="479"/>
        <end position="518"/>
    </location>
</feature>
<dbReference type="InterPro" id="IPR007321">
    <property type="entry name" value="Transposase_28"/>
</dbReference>
<dbReference type="Gramene" id="BGIOSGA022409-TA">
    <property type="protein sequence ID" value="BGIOSGA022409-PA"/>
    <property type="gene ID" value="BGIOSGA022409"/>
</dbReference>